<proteinExistence type="predicted"/>
<reference evidence="1 2" key="1">
    <citation type="submission" date="2017-11" db="EMBL/GenBank/DDBJ databases">
        <authorList>
            <person name="Han C.G."/>
        </authorList>
    </citation>
    <scope>NUCLEOTIDE SEQUENCE [LARGE SCALE GENOMIC DNA]</scope>
    <source>
        <strain evidence="1">CFBP6411</strain>
    </source>
</reference>
<accession>A0A2K4W7I3</accession>
<evidence type="ECO:0000313" key="2">
    <source>
        <dbReference type="Proteomes" id="UP000238093"/>
    </source>
</evidence>
<name>A0A2K4W7I3_9PSED</name>
<protein>
    <submittedName>
        <fullName evidence="1">Uncharacterized protein</fullName>
    </submittedName>
</protein>
<organism evidence="1 2">
    <name type="scientific">Pseudomonas syringae group genomosp. 3</name>
    <dbReference type="NCBI Taxonomy" id="251701"/>
    <lineage>
        <taxon>Bacteria</taxon>
        <taxon>Pseudomonadati</taxon>
        <taxon>Pseudomonadota</taxon>
        <taxon>Gammaproteobacteria</taxon>
        <taxon>Pseudomonadales</taxon>
        <taxon>Pseudomonadaceae</taxon>
        <taxon>Pseudomonas</taxon>
    </lineage>
</organism>
<gene>
    <name evidence="1" type="ORF">CFBP6411_00485</name>
</gene>
<evidence type="ECO:0000313" key="1">
    <source>
        <dbReference type="EMBL" id="SOS31854.1"/>
    </source>
</evidence>
<dbReference type="EMBL" id="LT963408">
    <property type="protein sequence ID" value="SOS31854.1"/>
    <property type="molecule type" value="Genomic_DNA"/>
</dbReference>
<dbReference type="Proteomes" id="UP000238093">
    <property type="component" value="Chromosome I"/>
</dbReference>
<sequence>MTLDMYQPHPSIISLSLTKAESIGTTKSVQVGLTRSQRHSITVFMEPFLLQLGLQSYSSWSSSRAKLMRWWTDSIKSPTHLKKTHSAAIRSQRLDRRSK</sequence>
<dbReference type="AlphaFoldDB" id="A0A2K4W7I3"/>